<dbReference type="SUPFAM" id="SSF55931">
    <property type="entry name" value="Glutamine synthetase/guanido kinase"/>
    <property type="match status" value="1"/>
</dbReference>
<dbReference type="PROSITE" id="PS51987">
    <property type="entry name" value="GS_CATALYTIC"/>
    <property type="match status" value="1"/>
</dbReference>
<keyword evidence="3" id="KW-0436">Ligase</keyword>
<dbReference type="InterPro" id="IPR014746">
    <property type="entry name" value="Gln_synth/guanido_kin_cat_dom"/>
</dbReference>
<sequence length="437" mass="47846">MTKTETPLVFVGTSDLSGLVRGKAFPRSELDKRLRSGVGWTPTNAQITCFDSISKSPFGSFGDLVLVPEPETRFTVGGGEAVFDFLLGNILTLEGAPWTHCTRSLADRAIKGMYEACGAIPVAAFEHEFELKEPAPRLGDAYGLKGFRDAQVWAEDLLSALGQTSCEPDTFMKEFGPSKYELTNKPAKGLQAADDAVILRVLTGDVLLQHGRAPSFSPILTPDGTGNGVHLHMSFVDTKGDPLAHDANDHFGMSTLTRYFIGGILKHIDQILAILAPSEISYLRLTPHRWSAAYNNLGYRDREAAVRICPVSSLDERSVARQFNFEIRAIDAAASPYLVLAALIFAGTQGIKDKTLPPDPTEEDLSLLAPEALAAKGLRRLPESLSDSLTLLNRSKAVRSWFGDEFVNLYVAHKQGEILQLDGLDWAEKCDRYKDVY</sequence>
<evidence type="ECO:0000313" key="10">
    <source>
        <dbReference type="EMBL" id="MCL6286151.1"/>
    </source>
</evidence>
<evidence type="ECO:0000256" key="7">
    <source>
        <dbReference type="PROSITE-ProRule" id="PRU01331"/>
    </source>
</evidence>
<name>A0ABT0Q8E4_9RHOB</name>
<evidence type="ECO:0000256" key="4">
    <source>
        <dbReference type="ARBA" id="ARBA00022741"/>
    </source>
</evidence>
<keyword evidence="4" id="KW-0547">Nucleotide-binding</keyword>
<dbReference type="Proteomes" id="UP001203880">
    <property type="component" value="Unassembled WGS sequence"/>
</dbReference>
<dbReference type="InterPro" id="IPR008146">
    <property type="entry name" value="Gln_synth_cat_dom"/>
</dbReference>
<dbReference type="SMART" id="SM01230">
    <property type="entry name" value="Gln-synt_C"/>
    <property type="match status" value="1"/>
</dbReference>
<evidence type="ECO:0000256" key="3">
    <source>
        <dbReference type="ARBA" id="ARBA00022598"/>
    </source>
</evidence>
<dbReference type="PANTHER" id="PTHR43785">
    <property type="entry name" value="GAMMA-GLUTAMYLPUTRESCINE SYNTHETASE"/>
    <property type="match status" value="1"/>
</dbReference>
<dbReference type="Gene3D" id="3.30.590.10">
    <property type="entry name" value="Glutamine synthetase/guanido kinase, catalytic domain"/>
    <property type="match status" value="1"/>
</dbReference>
<comment type="function">
    <text evidence="2">Catalyzes the ATP-dependent biosynthesis of glutamine from glutamate and ammonia.</text>
</comment>
<dbReference type="Gene3D" id="3.10.20.70">
    <property type="entry name" value="Glutamine synthetase, N-terminal domain"/>
    <property type="match status" value="1"/>
</dbReference>
<proteinExistence type="inferred from homology"/>
<accession>A0ABT0Q8E4</accession>
<protein>
    <submittedName>
        <fullName evidence="10">Glutamine synthetase family protein</fullName>
    </submittedName>
</protein>
<evidence type="ECO:0000256" key="5">
    <source>
        <dbReference type="ARBA" id="ARBA00022840"/>
    </source>
</evidence>
<keyword evidence="11" id="KW-1185">Reference proteome</keyword>
<comment type="caution">
    <text evidence="10">The sequence shown here is derived from an EMBL/GenBank/DDBJ whole genome shotgun (WGS) entry which is preliminary data.</text>
</comment>
<evidence type="ECO:0000313" key="11">
    <source>
        <dbReference type="Proteomes" id="UP001203880"/>
    </source>
</evidence>
<evidence type="ECO:0000256" key="1">
    <source>
        <dbReference type="ARBA" id="ARBA00001946"/>
    </source>
</evidence>
<organism evidence="10 11">
    <name type="scientific">Ruegeria spongiae</name>
    <dbReference type="NCBI Taxonomy" id="2942209"/>
    <lineage>
        <taxon>Bacteria</taxon>
        <taxon>Pseudomonadati</taxon>
        <taxon>Pseudomonadota</taxon>
        <taxon>Alphaproteobacteria</taxon>
        <taxon>Rhodobacterales</taxon>
        <taxon>Roseobacteraceae</taxon>
        <taxon>Ruegeria</taxon>
    </lineage>
</organism>
<evidence type="ECO:0000256" key="6">
    <source>
        <dbReference type="ARBA" id="ARBA00023231"/>
    </source>
</evidence>
<evidence type="ECO:0000256" key="2">
    <source>
        <dbReference type="ARBA" id="ARBA00003117"/>
    </source>
</evidence>
<gene>
    <name evidence="10" type="ORF">M3P21_21850</name>
</gene>
<keyword evidence="5" id="KW-0067">ATP-binding</keyword>
<keyword evidence="6" id="KW-0535">Nitrogen fixation</keyword>
<dbReference type="Pfam" id="PF00120">
    <property type="entry name" value="Gln-synt_C"/>
    <property type="match status" value="1"/>
</dbReference>
<comment type="cofactor">
    <cofactor evidence="1">
        <name>Mg(2+)</name>
        <dbReference type="ChEBI" id="CHEBI:18420"/>
    </cofactor>
</comment>
<feature type="domain" description="GS catalytic" evidence="9">
    <location>
        <begin position="102"/>
        <end position="437"/>
    </location>
</feature>
<dbReference type="PANTHER" id="PTHR43785:SF12">
    <property type="entry name" value="TYPE-1 GLUTAMINE SYNTHETASE 2"/>
    <property type="match status" value="1"/>
</dbReference>
<reference evidence="10" key="1">
    <citation type="submission" date="2022-05" db="EMBL/GenBank/DDBJ databases">
        <authorList>
            <person name="Park J.-S."/>
        </authorList>
    </citation>
    <scope>NUCLEOTIDE SEQUENCE</scope>
    <source>
        <strain evidence="10">2012CJ41-6</strain>
    </source>
</reference>
<dbReference type="InterPro" id="IPR036651">
    <property type="entry name" value="Gln_synt_N_sf"/>
</dbReference>
<evidence type="ECO:0000256" key="8">
    <source>
        <dbReference type="RuleBase" id="RU000384"/>
    </source>
</evidence>
<evidence type="ECO:0000259" key="9">
    <source>
        <dbReference type="PROSITE" id="PS51987"/>
    </source>
</evidence>
<dbReference type="Pfam" id="PF16952">
    <property type="entry name" value="Gln-synt_N_2"/>
    <property type="match status" value="1"/>
</dbReference>
<comment type="similarity">
    <text evidence="7 8">Belongs to the glutamine synthetase family.</text>
</comment>
<dbReference type="EMBL" id="JAMFMB010000058">
    <property type="protein sequence ID" value="MCL6286151.1"/>
    <property type="molecule type" value="Genomic_DNA"/>
</dbReference>
<dbReference type="InterPro" id="IPR008147">
    <property type="entry name" value="Gln_synt_N"/>
</dbReference>